<protein>
    <submittedName>
        <fullName evidence="1">Cell division protein ZapA</fullName>
    </submittedName>
</protein>
<dbReference type="InterPro" id="IPR053712">
    <property type="entry name" value="Bac_CellDiv_Activator"/>
</dbReference>
<keyword evidence="1" id="KW-0131">Cell cycle</keyword>
<accession>A0ABT6YNS9</accession>
<dbReference type="EMBL" id="JASHID010000008">
    <property type="protein sequence ID" value="MDI9865230.1"/>
    <property type="molecule type" value="Genomic_DNA"/>
</dbReference>
<keyword evidence="1" id="KW-0132">Cell division</keyword>
<name>A0ABT6YNS9_9BACT</name>
<dbReference type="GO" id="GO:0051301">
    <property type="term" value="P:cell division"/>
    <property type="evidence" value="ECO:0007669"/>
    <property type="project" value="UniProtKB-KW"/>
</dbReference>
<dbReference type="Gene3D" id="6.10.250.790">
    <property type="match status" value="1"/>
</dbReference>
<evidence type="ECO:0000313" key="1">
    <source>
        <dbReference type="EMBL" id="MDI9865230.1"/>
    </source>
</evidence>
<dbReference type="SUPFAM" id="SSF102829">
    <property type="entry name" value="Cell division protein ZapA-like"/>
    <property type="match status" value="1"/>
</dbReference>
<sequence>MADKIPCNINVGLKEFNLMVGREEEEYVRKAAKLINERMDFVREKVGLSESYELLAFVALDYAIDNLKFDNKHSDLQKTVMTKMSEMDTLLDSILK</sequence>
<dbReference type="Pfam" id="PF05164">
    <property type="entry name" value="ZapA"/>
    <property type="match status" value="1"/>
</dbReference>
<reference evidence="1 2" key="1">
    <citation type="submission" date="2023-05" db="EMBL/GenBank/DDBJ databases">
        <title>Novel species of genus Flectobacillus isolated from stream in China.</title>
        <authorList>
            <person name="Lu H."/>
        </authorList>
    </citation>
    <scope>NUCLEOTIDE SEQUENCE [LARGE SCALE GENOMIC DNA]</scope>
    <source>
        <strain evidence="1 2">DC10W</strain>
    </source>
</reference>
<gene>
    <name evidence="1" type="ORF">QM480_12900</name>
</gene>
<evidence type="ECO:0000313" key="2">
    <source>
        <dbReference type="Proteomes" id="UP001236569"/>
    </source>
</evidence>
<keyword evidence="2" id="KW-1185">Reference proteome</keyword>
<proteinExistence type="predicted"/>
<dbReference type="InterPro" id="IPR036192">
    <property type="entry name" value="Cell_div_ZapA-like_sf"/>
</dbReference>
<dbReference type="InterPro" id="IPR007838">
    <property type="entry name" value="Cell_div_ZapA-like"/>
</dbReference>
<dbReference type="Proteomes" id="UP001236569">
    <property type="component" value="Unassembled WGS sequence"/>
</dbReference>
<dbReference type="RefSeq" id="WP_283325608.1">
    <property type="nucleotide sequence ID" value="NZ_JASHIC010000002.1"/>
</dbReference>
<comment type="caution">
    <text evidence="1">The sequence shown here is derived from an EMBL/GenBank/DDBJ whole genome shotgun (WGS) entry which is preliminary data.</text>
</comment>
<organism evidence="1 2">
    <name type="scientific">Flectobacillus longus</name>
    <dbReference type="NCBI Taxonomy" id="2984207"/>
    <lineage>
        <taxon>Bacteria</taxon>
        <taxon>Pseudomonadati</taxon>
        <taxon>Bacteroidota</taxon>
        <taxon>Cytophagia</taxon>
        <taxon>Cytophagales</taxon>
        <taxon>Flectobacillaceae</taxon>
        <taxon>Flectobacillus</taxon>
    </lineage>
</organism>